<keyword evidence="2" id="KW-1185">Reference proteome</keyword>
<organism evidence="1 2">
    <name type="scientific">Characodon lateralis</name>
    <dbReference type="NCBI Taxonomy" id="208331"/>
    <lineage>
        <taxon>Eukaryota</taxon>
        <taxon>Metazoa</taxon>
        <taxon>Chordata</taxon>
        <taxon>Craniata</taxon>
        <taxon>Vertebrata</taxon>
        <taxon>Euteleostomi</taxon>
        <taxon>Actinopterygii</taxon>
        <taxon>Neopterygii</taxon>
        <taxon>Teleostei</taxon>
        <taxon>Neoteleostei</taxon>
        <taxon>Acanthomorphata</taxon>
        <taxon>Ovalentaria</taxon>
        <taxon>Atherinomorphae</taxon>
        <taxon>Cyprinodontiformes</taxon>
        <taxon>Goodeidae</taxon>
        <taxon>Characodon</taxon>
    </lineage>
</organism>
<protein>
    <submittedName>
        <fullName evidence="1">Uncharacterized protein</fullName>
    </submittedName>
</protein>
<dbReference type="Proteomes" id="UP001352852">
    <property type="component" value="Unassembled WGS sequence"/>
</dbReference>
<proteinExistence type="predicted"/>
<evidence type="ECO:0000313" key="1">
    <source>
        <dbReference type="EMBL" id="MED6280363.1"/>
    </source>
</evidence>
<reference evidence="1 2" key="1">
    <citation type="submission" date="2021-06" db="EMBL/GenBank/DDBJ databases">
        <authorList>
            <person name="Palmer J.M."/>
        </authorList>
    </citation>
    <scope>NUCLEOTIDE SEQUENCE [LARGE SCALE GENOMIC DNA]</scope>
    <source>
        <strain evidence="1 2">CL_MEX2019</strain>
        <tissue evidence="1">Muscle</tissue>
    </source>
</reference>
<name>A0ABU7E2J2_9TELE</name>
<evidence type="ECO:0000313" key="2">
    <source>
        <dbReference type="Proteomes" id="UP001352852"/>
    </source>
</evidence>
<gene>
    <name evidence="1" type="ORF">CHARACLAT_010126</name>
</gene>
<accession>A0ABU7E2J2</accession>
<comment type="caution">
    <text evidence="1">The sequence shown here is derived from an EMBL/GenBank/DDBJ whole genome shotgun (WGS) entry which is preliminary data.</text>
</comment>
<dbReference type="EMBL" id="JAHUTJ010041623">
    <property type="protein sequence ID" value="MED6280363.1"/>
    <property type="molecule type" value="Genomic_DNA"/>
</dbReference>
<sequence length="133" mass="14727">MWEATGVPEENPHIYRENMQTPCRQSRGLDSNQGPSICKATVQTTSLPSSPININIVISCNVTKVCACHFHPSTLTFIPIALSSPKCSGTLWQLLLTLRLKIRYLKKALLSPAMPLGYELQLLKSQLLYGTAE</sequence>